<dbReference type="OrthoDB" id="427368at2759"/>
<dbReference type="AlphaFoldDB" id="A0A1M2VJQ9"/>
<feature type="region of interest" description="Disordered" evidence="4">
    <location>
        <begin position="16"/>
        <end position="38"/>
    </location>
</feature>
<reference evidence="5 6" key="1">
    <citation type="submission" date="2016-10" db="EMBL/GenBank/DDBJ databases">
        <title>Genome sequence of the basidiomycete white-rot fungus Trametes pubescens.</title>
        <authorList>
            <person name="Makela M.R."/>
            <person name="Granchi Z."/>
            <person name="Peng M."/>
            <person name="De Vries R.P."/>
            <person name="Grigoriev I."/>
            <person name="Riley R."/>
            <person name="Hilden K."/>
        </authorList>
    </citation>
    <scope>NUCLEOTIDE SEQUENCE [LARGE SCALE GENOMIC DNA]</scope>
    <source>
        <strain evidence="5 6">FBCC735</strain>
    </source>
</reference>
<keyword evidence="6" id="KW-1185">Reference proteome</keyword>
<keyword evidence="1 3" id="KW-0853">WD repeat</keyword>
<name>A0A1M2VJQ9_TRAPU</name>
<dbReference type="Pfam" id="PF00400">
    <property type="entry name" value="WD40"/>
    <property type="match status" value="3"/>
</dbReference>
<dbReference type="EMBL" id="MNAD01001125">
    <property type="protein sequence ID" value="OJT07782.1"/>
    <property type="molecule type" value="Genomic_DNA"/>
</dbReference>
<dbReference type="PANTHER" id="PTHR44129">
    <property type="entry name" value="WD REPEAT-CONTAINING PROTEIN POP1"/>
    <property type="match status" value="1"/>
</dbReference>
<accession>A0A1M2VJQ9</accession>
<dbReference type="InterPro" id="IPR036322">
    <property type="entry name" value="WD40_repeat_dom_sf"/>
</dbReference>
<keyword evidence="2" id="KW-0677">Repeat</keyword>
<dbReference type="PROSITE" id="PS50082">
    <property type="entry name" value="WD_REPEATS_2"/>
    <property type="match status" value="1"/>
</dbReference>
<proteinExistence type="predicted"/>
<feature type="repeat" description="WD" evidence="3">
    <location>
        <begin position="206"/>
        <end position="236"/>
    </location>
</feature>
<dbReference type="InterPro" id="IPR015943">
    <property type="entry name" value="WD40/YVTN_repeat-like_dom_sf"/>
</dbReference>
<evidence type="ECO:0000256" key="4">
    <source>
        <dbReference type="SAM" id="MobiDB-lite"/>
    </source>
</evidence>
<feature type="region of interest" description="Disordered" evidence="4">
    <location>
        <begin position="133"/>
        <end position="162"/>
    </location>
</feature>
<dbReference type="Gene3D" id="2.130.10.10">
    <property type="entry name" value="YVTN repeat-like/Quinoprotein amine dehydrogenase"/>
    <property type="match status" value="2"/>
</dbReference>
<gene>
    <name evidence="5" type="ORF">TRAPUB_1325</name>
</gene>
<feature type="compositionally biased region" description="Low complexity" evidence="4">
    <location>
        <begin position="151"/>
        <end position="162"/>
    </location>
</feature>
<comment type="caution">
    <text evidence="5">The sequence shown here is derived from an EMBL/GenBank/DDBJ whole genome shotgun (WGS) entry which is preliminary data.</text>
</comment>
<dbReference type="SUPFAM" id="SSF50978">
    <property type="entry name" value="WD40 repeat-like"/>
    <property type="match status" value="1"/>
</dbReference>
<sequence length="241" mass="25523">MSRFSATIVNSGLQSSVSNEHGIQTVDTEGSPVPGTPSSAAVASRKLRAVSTVCVPANSPAPEVDIPAILTPPSCTVTALAFSRDSEWVASGSSDGMITLRKVDNPDNKTQLAADTSQIYALAFSPKGERLASAHKSGEIKSGSNVNLNGPPSHMAPSPSSSSLRTAVYSYLEETTIAHTYGISMMPKPQVVLHTADTQRKLLHASFDPNSKHIITCSSNHTVRMWDSNTGDLRTVDEAFK</sequence>
<evidence type="ECO:0000256" key="2">
    <source>
        <dbReference type="ARBA" id="ARBA00022737"/>
    </source>
</evidence>
<feature type="compositionally biased region" description="Polar residues" evidence="4">
    <location>
        <begin position="16"/>
        <end position="28"/>
    </location>
</feature>
<dbReference type="InterPro" id="IPR001680">
    <property type="entry name" value="WD40_rpt"/>
</dbReference>
<dbReference type="PROSITE" id="PS00678">
    <property type="entry name" value="WD_REPEATS_1"/>
    <property type="match status" value="1"/>
</dbReference>
<organism evidence="5 6">
    <name type="scientific">Trametes pubescens</name>
    <name type="common">White-rot fungus</name>
    <dbReference type="NCBI Taxonomy" id="154538"/>
    <lineage>
        <taxon>Eukaryota</taxon>
        <taxon>Fungi</taxon>
        <taxon>Dikarya</taxon>
        <taxon>Basidiomycota</taxon>
        <taxon>Agaricomycotina</taxon>
        <taxon>Agaricomycetes</taxon>
        <taxon>Polyporales</taxon>
        <taxon>Polyporaceae</taxon>
        <taxon>Trametes</taxon>
    </lineage>
</organism>
<dbReference type="InterPro" id="IPR019775">
    <property type="entry name" value="WD40_repeat_CS"/>
</dbReference>
<evidence type="ECO:0000256" key="1">
    <source>
        <dbReference type="ARBA" id="ARBA00022574"/>
    </source>
</evidence>
<dbReference type="Proteomes" id="UP000184267">
    <property type="component" value="Unassembled WGS sequence"/>
</dbReference>
<evidence type="ECO:0000256" key="3">
    <source>
        <dbReference type="PROSITE-ProRule" id="PRU00221"/>
    </source>
</evidence>
<feature type="non-terminal residue" evidence="5">
    <location>
        <position position="241"/>
    </location>
</feature>
<dbReference type="InterPro" id="IPR050349">
    <property type="entry name" value="WD_LIS1/nudF_dynein_reg"/>
</dbReference>
<evidence type="ECO:0000313" key="6">
    <source>
        <dbReference type="Proteomes" id="UP000184267"/>
    </source>
</evidence>
<dbReference type="SMART" id="SM00320">
    <property type="entry name" value="WD40"/>
    <property type="match status" value="3"/>
</dbReference>
<protein>
    <submittedName>
        <fullName evidence="5">Uncharacterized protein</fullName>
    </submittedName>
</protein>
<evidence type="ECO:0000313" key="5">
    <source>
        <dbReference type="EMBL" id="OJT07782.1"/>
    </source>
</evidence>